<gene>
    <name evidence="1" type="ORF">JVT61DRAFT_9939</name>
</gene>
<comment type="caution">
    <text evidence="1">The sequence shown here is derived from an EMBL/GenBank/DDBJ whole genome shotgun (WGS) entry which is preliminary data.</text>
</comment>
<organism evidence="1 2">
    <name type="scientific">Boletus reticuloceps</name>
    <dbReference type="NCBI Taxonomy" id="495285"/>
    <lineage>
        <taxon>Eukaryota</taxon>
        <taxon>Fungi</taxon>
        <taxon>Dikarya</taxon>
        <taxon>Basidiomycota</taxon>
        <taxon>Agaricomycotina</taxon>
        <taxon>Agaricomycetes</taxon>
        <taxon>Agaricomycetidae</taxon>
        <taxon>Boletales</taxon>
        <taxon>Boletineae</taxon>
        <taxon>Boletaceae</taxon>
        <taxon>Boletoideae</taxon>
        <taxon>Boletus</taxon>
    </lineage>
</organism>
<accession>A0A8I3A4X2</accession>
<evidence type="ECO:0000313" key="2">
    <source>
        <dbReference type="Proteomes" id="UP000683000"/>
    </source>
</evidence>
<name>A0A8I3A4X2_9AGAM</name>
<dbReference type="OrthoDB" id="10570856at2759"/>
<proteinExistence type="predicted"/>
<dbReference type="AlphaFoldDB" id="A0A8I3A4X2"/>
<dbReference type="EMBL" id="JAGFBS010000039">
    <property type="protein sequence ID" value="KAG6371161.1"/>
    <property type="molecule type" value="Genomic_DNA"/>
</dbReference>
<sequence length="159" mass="17088">MPAYAFENTANSVSCHTAHVFICENAPNGTSSPPHLPKLVSISLEGKQESKMIINPADEEELQGVIETWWMTFVGHPLACTCSINARKIKTASGQTFKLVIYEIGQESSMEGQDVPGHHVDNPGSDTTSVELAESLNEQTAPGGDHTDMMVKLASTMGT</sequence>
<dbReference type="Proteomes" id="UP000683000">
    <property type="component" value="Unassembled WGS sequence"/>
</dbReference>
<keyword evidence="2" id="KW-1185">Reference proteome</keyword>
<protein>
    <submittedName>
        <fullName evidence="1">Uncharacterized protein</fullName>
    </submittedName>
</protein>
<reference evidence="1" key="1">
    <citation type="submission" date="2021-03" db="EMBL/GenBank/DDBJ databases">
        <title>Evolutionary innovations through gain and loss of genes in the ectomycorrhizal Boletales.</title>
        <authorList>
            <person name="Wu G."/>
            <person name="Miyauchi S."/>
            <person name="Morin E."/>
            <person name="Yang Z.-L."/>
            <person name="Xu J."/>
            <person name="Martin F.M."/>
        </authorList>
    </citation>
    <scope>NUCLEOTIDE SEQUENCE</scope>
    <source>
        <strain evidence="1">BR01</strain>
    </source>
</reference>
<evidence type="ECO:0000313" key="1">
    <source>
        <dbReference type="EMBL" id="KAG6371161.1"/>
    </source>
</evidence>